<dbReference type="InterPro" id="IPR036324">
    <property type="entry name" value="Mn/Fe_SOD_N_sf"/>
</dbReference>
<dbReference type="GO" id="GO:0005737">
    <property type="term" value="C:cytoplasm"/>
    <property type="evidence" value="ECO:0007669"/>
    <property type="project" value="TreeGrafter"/>
</dbReference>
<proteinExistence type="inferred from homology"/>
<dbReference type="GO" id="GO:0004784">
    <property type="term" value="F:superoxide dismutase activity"/>
    <property type="evidence" value="ECO:0007669"/>
    <property type="project" value="UniProtKB-EC"/>
</dbReference>
<feature type="binding site" evidence="5">
    <location>
        <position position="199"/>
    </location>
    <ligand>
        <name>Mn(2+)</name>
        <dbReference type="ChEBI" id="CHEBI:29035"/>
    </ligand>
</feature>
<organism evidence="11 12">
    <name type="scientific">Pseudobdellovibrio exovorus JSS</name>
    <dbReference type="NCBI Taxonomy" id="1184267"/>
    <lineage>
        <taxon>Bacteria</taxon>
        <taxon>Pseudomonadati</taxon>
        <taxon>Bdellovibrionota</taxon>
        <taxon>Bdellovibrionia</taxon>
        <taxon>Bdellovibrionales</taxon>
        <taxon>Pseudobdellovibrionaceae</taxon>
        <taxon>Pseudobdellovibrio</taxon>
    </lineage>
</organism>
<accession>M4V5W3</accession>
<dbReference type="RefSeq" id="WP_015469053.1">
    <property type="nucleotide sequence ID" value="NC_020813.1"/>
</dbReference>
<evidence type="ECO:0000259" key="10">
    <source>
        <dbReference type="Pfam" id="PF02777"/>
    </source>
</evidence>
<dbReference type="PATRIC" id="fig|1184267.3.peg.345"/>
<dbReference type="STRING" id="1184267.A11Q_343"/>
<dbReference type="InterPro" id="IPR036314">
    <property type="entry name" value="SOD_C_sf"/>
</dbReference>
<evidence type="ECO:0000256" key="4">
    <source>
        <dbReference type="ARBA" id="ARBA00023002"/>
    </source>
</evidence>
<dbReference type="PIRSF" id="PIRSF000349">
    <property type="entry name" value="SODismutase"/>
    <property type="match status" value="1"/>
</dbReference>
<dbReference type="PANTHER" id="PTHR43595">
    <property type="entry name" value="37S RIBOSOMAL PROTEIN S26, MITOCHONDRIAL"/>
    <property type="match status" value="1"/>
</dbReference>
<dbReference type="InterPro" id="IPR001189">
    <property type="entry name" value="Mn/Fe_SOD"/>
</dbReference>
<evidence type="ECO:0000256" key="7">
    <source>
        <dbReference type="SAM" id="Coils"/>
    </source>
</evidence>
<gene>
    <name evidence="11" type="ORF">A11Q_343</name>
</gene>
<evidence type="ECO:0000256" key="3">
    <source>
        <dbReference type="ARBA" id="ARBA00022723"/>
    </source>
</evidence>
<dbReference type="HOGENOM" id="CLU_031625_0_1_7"/>
<dbReference type="Pfam" id="PF02777">
    <property type="entry name" value="Sod_Fe_C"/>
    <property type="match status" value="1"/>
</dbReference>
<reference evidence="11 12" key="1">
    <citation type="journal article" date="2013" name="ISME J.">
        <title>By their genes ye shall know them: genomic signatures of predatory bacteria.</title>
        <authorList>
            <person name="Pasternak Z."/>
            <person name="Pietrokovski S."/>
            <person name="Rotem O."/>
            <person name="Gophna U."/>
            <person name="Lurie-Weinberger M.N."/>
            <person name="Jurkevitch E."/>
        </authorList>
    </citation>
    <scope>NUCLEOTIDE SEQUENCE [LARGE SCALE GENOMIC DNA]</scope>
    <source>
        <strain evidence="11 12">JSS</strain>
    </source>
</reference>
<dbReference type="SUPFAM" id="SSF46609">
    <property type="entry name" value="Fe,Mn superoxide dismutase (SOD), N-terminal domain"/>
    <property type="match status" value="1"/>
</dbReference>
<feature type="domain" description="Manganese/iron superoxide dismutase C-terminal" evidence="10">
    <location>
        <begin position="125"/>
        <end position="227"/>
    </location>
</feature>
<comment type="catalytic activity">
    <reaction evidence="6">
        <text>2 superoxide + 2 H(+) = H2O2 + O2</text>
        <dbReference type="Rhea" id="RHEA:20696"/>
        <dbReference type="ChEBI" id="CHEBI:15378"/>
        <dbReference type="ChEBI" id="CHEBI:15379"/>
        <dbReference type="ChEBI" id="CHEBI:16240"/>
        <dbReference type="ChEBI" id="CHEBI:18421"/>
        <dbReference type="EC" id="1.15.1.1"/>
    </reaction>
</comment>
<dbReference type="eggNOG" id="COG0605">
    <property type="taxonomic scope" value="Bacteria"/>
</dbReference>
<dbReference type="AlphaFoldDB" id="M4V5W3"/>
<dbReference type="KEGG" id="bex:A11Q_343"/>
<dbReference type="GO" id="GO:0030145">
    <property type="term" value="F:manganese ion binding"/>
    <property type="evidence" value="ECO:0007669"/>
    <property type="project" value="UniProtKB-ARBA"/>
</dbReference>
<keyword evidence="8" id="KW-0732">Signal</keyword>
<dbReference type="InterPro" id="IPR019831">
    <property type="entry name" value="Mn/Fe_SOD_N"/>
</dbReference>
<keyword evidence="3 5" id="KW-0479">Metal-binding</keyword>
<dbReference type="PRINTS" id="PR01703">
    <property type="entry name" value="MNSODISMTASE"/>
</dbReference>
<dbReference type="SUPFAM" id="SSF54719">
    <property type="entry name" value="Fe,Mn superoxide dismutase (SOD), C-terminal domain"/>
    <property type="match status" value="1"/>
</dbReference>
<feature type="chain" id="PRO_5004059899" description="Superoxide dismutase" evidence="8">
    <location>
        <begin position="24"/>
        <end position="236"/>
    </location>
</feature>
<feature type="signal peptide" evidence="8">
    <location>
        <begin position="1"/>
        <end position="23"/>
    </location>
</feature>
<dbReference type="OrthoDB" id="5291225at2"/>
<dbReference type="InterPro" id="IPR019832">
    <property type="entry name" value="Mn/Fe_SOD_C"/>
</dbReference>
<evidence type="ECO:0000256" key="2">
    <source>
        <dbReference type="ARBA" id="ARBA00012682"/>
    </source>
</evidence>
<sequence>MKKIFSAFIPGLAILLLSLQACASLQNLNTLKSPYKLPKLPYAENALEPIIDAETMKIHHTRHHQAYVDNLNKALEKNEKANLQQLLANVSTRSAAIRNNAGGHWNHSFFWTILTPNKEDQKIPKDLEAEIVQTFGSFDAFKAEFEKNGLSQFGSGWAWLIRNAEGKLEVTATPNQDNPLMDVASKRGTPILGIDVWEHAYYLKYQNKRAEYLKNFWEIINWKQVAKYDQEAKKKK</sequence>
<dbReference type="FunFam" id="3.55.40.20:FF:000001">
    <property type="entry name" value="Superoxide dismutase"/>
    <property type="match status" value="1"/>
</dbReference>
<evidence type="ECO:0000256" key="1">
    <source>
        <dbReference type="ARBA" id="ARBA00008714"/>
    </source>
</evidence>
<dbReference type="Pfam" id="PF00081">
    <property type="entry name" value="Sod_Fe_N"/>
    <property type="match status" value="1"/>
</dbReference>
<keyword evidence="12" id="KW-1185">Reference proteome</keyword>
<evidence type="ECO:0000256" key="5">
    <source>
        <dbReference type="PIRSR" id="PIRSR000349-1"/>
    </source>
</evidence>
<feature type="binding site" evidence="5">
    <location>
        <position position="107"/>
    </location>
    <ligand>
        <name>Mn(2+)</name>
        <dbReference type="ChEBI" id="CHEBI:29035"/>
    </ligand>
</feature>
<evidence type="ECO:0000313" key="12">
    <source>
        <dbReference type="Proteomes" id="UP000012040"/>
    </source>
</evidence>
<dbReference type="Gene3D" id="3.55.40.20">
    <property type="entry name" value="Iron/manganese superoxide dismutase, C-terminal domain"/>
    <property type="match status" value="1"/>
</dbReference>
<evidence type="ECO:0000259" key="9">
    <source>
        <dbReference type="Pfam" id="PF00081"/>
    </source>
</evidence>
<comment type="similarity">
    <text evidence="1 6">Belongs to the iron/manganese superoxide dismutase family.</text>
</comment>
<dbReference type="FunFam" id="1.10.287.990:FF:000001">
    <property type="entry name" value="Superoxide dismutase"/>
    <property type="match status" value="1"/>
</dbReference>
<evidence type="ECO:0000256" key="6">
    <source>
        <dbReference type="RuleBase" id="RU000414"/>
    </source>
</evidence>
<keyword evidence="7" id="KW-0175">Coiled coil</keyword>
<dbReference type="InterPro" id="IPR019833">
    <property type="entry name" value="Mn/Fe_SOD_BS"/>
</dbReference>
<dbReference type="EC" id="1.15.1.1" evidence="2 6"/>
<dbReference type="PROSITE" id="PS51257">
    <property type="entry name" value="PROKAR_LIPOPROTEIN"/>
    <property type="match status" value="1"/>
</dbReference>
<protein>
    <recommendedName>
        <fullName evidence="2 6">Superoxide dismutase</fullName>
        <ecNumber evidence="2 6">1.15.1.1</ecNumber>
    </recommendedName>
</protein>
<evidence type="ECO:0000313" key="11">
    <source>
        <dbReference type="EMBL" id="AGH94563.1"/>
    </source>
</evidence>
<dbReference type="Proteomes" id="UP000012040">
    <property type="component" value="Chromosome"/>
</dbReference>
<dbReference type="Gene3D" id="1.10.287.990">
    <property type="entry name" value="Fe,Mn superoxide dismutase (SOD) domain"/>
    <property type="match status" value="1"/>
</dbReference>
<keyword evidence="4 6" id="KW-0560">Oxidoreductase</keyword>
<comment type="function">
    <text evidence="6">Destroys radicals which are normally produced within the cells and which are toxic to biological systems.</text>
</comment>
<feature type="coiled-coil region" evidence="7">
    <location>
        <begin position="64"/>
        <end position="93"/>
    </location>
</feature>
<name>M4V5W3_9BACT</name>
<dbReference type="PROSITE" id="PS00088">
    <property type="entry name" value="SOD_MN"/>
    <property type="match status" value="1"/>
</dbReference>
<dbReference type="EMBL" id="CP003537">
    <property type="protein sequence ID" value="AGH94563.1"/>
    <property type="molecule type" value="Genomic_DNA"/>
</dbReference>
<dbReference type="PANTHER" id="PTHR43595:SF2">
    <property type="entry name" value="SMALL RIBOSOMAL SUBUNIT PROTEIN MS42"/>
    <property type="match status" value="1"/>
</dbReference>
<feature type="binding site" evidence="5">
    <location>
        <position position="59"/>
    </location>
    <ligand>
        <name>Mn(2+)</name>
        <dbReference type="ChEBI" id="CHEBI:29035"/>
    </ligand>
</feature>
<evidence type="ECO:0000256" key="8">
    <source>
        <dbReference type="SAM" id="SignalP"/>
    </source>
</evidence>
<feature type="binding site" evidence="5">
    <location>
        <position position="195"/>
    </location>
    <ligand>
        <name>Mn(2+)</name>
        <dbReference type="ChEBI" id="CHEBI:29035"/>
    </ligand>
</feature>
<feature type="domain" description="Manganese/iron superoxide dismutase N-terminal" evidence="9">
    <location>
        <begin position="35"/>
        <end position="114"/>
    </location>
</feature>